<protein>
    <recommendedName>
        <fullName evidence="10">TGF-beta family profile domain-containing protein</fullName>
    </recommendedName>
</protein>
<feature type="region of interest" description="Disordered" evidence="9">
    <location>
        <begin position="210"/>
        <end position="291"/>
    </location>
</feature>
<dbReference type="GO" id="GO:0005125">
    <property type="term" value="F:cytokine activity"/>
    <property type="evidence" value="ECO:0007669"/>
    <property type="project" value="TreeGrafter"/>
</dbReference>
<evidence type="ECO:0000256" key="3">
    <source>
        <dbReference type="ARBA" id="ARBA00022525"/>
    </source>
</evidence>
<evidence type="ECO:0000256" key="9">
    <source>
        <dbReference type="SAM" id="MobiDB-lite"/>
    </source>
</evidence>
<evidence type="ECO:0000256" key="8">
    <source>
        <dbReference type="RuleBase" id="RU000354"/>
    </source>
</evidence>
<name>A0AAV2KPA3_KNICA</name>
<accession>A0AAV2KPA3</accession>
<proteinExistence type="inferred from homology"/>
<dbReference type="AlphaFoldDB" id="A0AAV2KPA3"/>
<dbReference type="GO" id="GO:0005615">
    <property type="term" value="C:extracellular space"/>
    <property type="evidence" value="ECO:0007669"/>
    <property type="project" value="TreeGrafter"/>
</dbReference>
<dbReference type="FunFam" id="2.10.90.10:FF:000012">
    <property type="entry name" value="Growth/differentiation factor 9 (Predicted)"/>
    <property type="match status" value="1"/>
</dbReference>
<sequence length="393" mass="44269">MWWKHLPPNAALCLPSSDHHFSFTVQYHLDTLPSERLIRASFIHLRSSRPSAIPPRCHARLSSGPGARPKHSPASPPPSSALHDASLNVAVVLEPHDRWAETDITAHVLQDPSSPLTLTAHYRCSLMGDKDGDRPWRRWFSRAGQRKAPETHLEVPSLLLYLQEERQVSEWMSELLGQDSENIVNQIRYGHTYGLQIRQKRSEDLSQIGAGQSKDMSNQNSNGLPATQRSSEDSSQTRAELSKKLSQQNAFGLPETLQRRSKDLSLNRTARTSTPPQLPPNYKRKKGTTKSRCRLHSIRLTFEQLGLGNHFIAPPFYNPRFCRGDCPREIPYGFNSPNHAIIQNSIHGLRLGDVPMPSCVPYKYLPLSVLVAHTKGVEYKALEDMVAESCTCR</sequence>
<dbReference type="InterPro" id="IPR001839">
    <property type="entry name" value="TGF-b_C"/>
</dbReference>
<evidence type="ECO:0000313" key="12">
    <source>
        <dbReference type="Proteomes" id="UP001497482"/>
    </source>
</evidence>
<keyword evidence="12" id="KW-1185">Reference proteome</keyword>
<feature type="domain" description="TGF-beta family profile" evidence="10">
    <location>
        <begin position="268"/>
        <end position="393"/>
    </location>
</feature>
<keyword evidence="6" id="KW-1015">Disulfide bond</keyword>
<dbReference type="EMBL" id="OZ035841">
    <property type="protein sequence ID" value="CAL1589879.1"/>
    <property type="molecule type" value="Genomic_DNA"/>
</dbReference>
<evidence type="ECO:0000313" key="11">
    <source>
        <dbReference type="EMBL" id="CAL1589879.1"/>
    </source>
</evidence>
<evidence type="ECO:0000256" key="4">
    <source>
        <dbReference type="ARBA" id="ARBA00022729"/>
    </source>
</evidence>
<organism evidence="11 12">
    <name type="scientific">Knipowitschia caucasica</name>
    <name type="common">Caucasian dwarf goby</name>
    <name type="synonym">Pomatoschistus caucasicus</name>
    <dbReference type="NCBI Taxonomy" id="637954"/>
    <lineage>
        <taxon>Eukaryota</taxon>
        <taxon>Metazoa</taxon>
        <taxon>Chordata</taxon>
        <taxon>Craniata</taxon>
        <taxon>Vertebrata</taxon>
        <taxon>Euteleostomi</taxon>
        <taxon>Actinopterygii</taxon>
        <taxon>Neopterygii</taxon>
        <taxon>Teleostei</taxon>
        <taxon>Neoteleostei</taxon>
        <taxon>Acanthomorphata</taxon>
        <taxon>Gobiaria</taxon>
        <taxon>Gobiiformes</taxon>
        <taxon>Gobioidei</taxon>
        <taxon>Gobiidae</taxon>
        <taxon>Gobiinae</taxon>
        <taxon>Knipowitschia</taxon>
    </lineage>
</organism>
<keyword evidence="3" id="KW-0964">Secreted</keyword>
<comment type="similarity">
    <text evidence="2 8">Belongs to the TGF-beta family.</text>
</comment>
<feature type="compositionally biased region" description="Polar residues" evidence="9">
    <location>
        <begin position="214"/>
        <end position="250"/>
    </location>
</feature>
<evidence type="ECO:0000256" key="1">
    <source>
        <dbReference type="ARBA" id="ARBA00004613"/>
    </source>
</evidence>
<dbReference type="InterPro" id="IPR029034">
    <property type="entry name" value="Cystine-knot_cytokine"/>
</dbReference>
<dbReference type="Proteomes" id="UP001497482">
    <property type="component" value="Chromosome 19"/>
</dbReference>
<comment type="subcellular location">
    <subcellularLocation>
        <location evidence="1">Secreted</location>
    </subcellularLocation>
</comment>
<keyword evidence="7" id="KW-0325">Glycoprotein</keyword>
<dbReference type="SUPFAM" id="SSF57501">
    <property type="entry name" value="Cystine-knot cytokines"/>
    <property type="match status" value="1"/>
</dbReference>
<evidence type="ECO:0000259" key="10">
    <source>
        <dbReference type="PROSITE" id="PS51362"/>
    </source>
</evidence>
<dbReference type="PANTHER" id="PTHR11848">
    <property type="entry name" value="TGF-BETA FAMILY"/>
    <property type="match status" value="1"/>
</dbReference>
<reference evidence="11 12" key="1">
    <citation type="submission" date="2024-04" db="EMBL/GenBank/DDBJ databases">
        <authorList>
            <person name="Waldvogel A.-M."/>
            <person name="Schoenle A."/>
        </authorList>
    </citation>
    <scope>NUCLEOTIDE SEQUENCE [LARGE SCALE GENOMIC DNA]</scope>
</reference>
<dbReference type="Gene3D" id="2.10.90.10">
    <property type="entry name" value="Cystine-knot cytokines"/>
    <property type="match status" value="1"/>
</dbReference>
<dbReference type="InterPro" id="IPR015615">
    <property type="entry name" value="TGF-beta-rel"/>
</dbReference>
<dbReference type="PANTHER" id="PTHR11848:SF22">
    <property type="entry name" value="BONE MORPHOGENETIC PROTEIN 15"/>
    <property type="match status" value="1"/>
</dbReference>
<dbReference type="Pfam" id="PF00019">
    <property type="entry name" value="TGF_beta"/>
    <property type="match status" value="1"/>
</dbReference>
<evidence type="ECO:0000256" key="5">
    <source>
        <dbReference type="ARBA" id="ARBA00023030"/>
    </source>
</evidence>
<dbReference type="PROSITE" id="PS51362">
    <property type="entry name" value="TGF_BETA_2"/>
    <property type="match status" value="1"/>
</dbReference>
<evidence type="ECO:0000256" key="7">
    <source>
        <dbReference type="ARBA" id="ARBA00023180"/>
    </source>
</evidence>
<gene>
    <name evidence="11" type="ORF">KC01_LOCUS19485</name>
</gene>
<evidence type="ECO:0000256" key="6">
    <source>
        <dbReference type="ARBA" id="ARBA00023157"/>
    </source>
</evidence>
<keyword evidence="5 8" id="KW-0339">Growth factor</keyword>
<dbReference type="SMART" id="SM00204">
    <property type="entry name" value="TGFB"/>
    <property type="match status" value="1"/>
</dbReference>
<dbReference type="GO" id="GO:0008083">
    <property type="term" value="F:growth factor activity"/>
    <property type="evidence" value="ECO:0007669"/>
    <property type="project" value="UniProtKB-KW"/>
</dbReference>
<feature type="region of interest" description="Disordered" evidence="9">
    <location>
        <begin position="53"/>
        <end position="81"/>
    </location>
</feature>
<keyword evidence="4" id="KW-0732">Signal</keyword>
<feature type="compositionally biased region" description="Polar residues" evidence="9">
    <location>
        <begin position="266"/>
        <end position="275"/>
    </location>
</feature>
<feature type="compositionally biased region" description="Basic residues" evidence="9">
    <location>
        <begin position="282"/>
        <end position="291"/>
    </location>
</feature>
<evidence type="ECO:0000256" key="2">
    <source>
        <dbReference type="ARBA" id="ARBA00006656"/>
    </source>
</evidence>